<dbReference type="HAMAP" id="MF_01385">
    <property type="entry name" value="UreF"/>
    <property type="match status" value="1"/>
</dbReference>
<dbReference type="InterPro" id="IPR038277">
    <property type="entry name" value="UreF_sf"/>
</dbReference>
<comment type="caution">
    <text evidence="3">The sequence shown here is derived from an EMBL/GenBank/DDBJ whole genome shotgun (WGS) entry which is preliminary data.</text>
</comment>
<dbReference type="EMBL" id="LAZR01000104">
    <property type="protein sequence ID" value="KKN91406.1"/>
    <property type="molecule type" value="Genomic_DNA"/>
</dbReference>
<evidence type="ECO:0000313" key="3">
    <source>
        <dbReference type="EMBL" id="KKN91406.1"/>
    </source>
</evidence>
<dbReference type="PIRSF" id="PIRSF009467">
    <property type="entry name" value="Ureas_acces_UreF"/>
    <property type="match status" value="1"/>
</dbReference>
<dbReference type="PANTHER" id="PTHR33620:SF1">
    <property type="entry name" value="UREASE ACCESSORY PROTEIN F"/>
    <property type="match status" value="1"/>
</dbReference>
<sequence length="233" mass="25258">MVEARVEARVMTDLALLRVLQLASPALPIGGYAYSQGLEYAIEQGWVTDIDSAAGWLGGLLEHSLARLDLPVVLRQYDALERADDGALFSWNDWLLANRETAELYLEDSQQGGALLRLMCSLGVPAAQEWPTGEPLALMTGLAMAGQHWHTGAHALALGALWSWLENQVGAATKLIPLGQTDAQRLLDRILPSLPAVVEIARQLPGDELGAGLPGLAFASARHENQYTRLFRS</sequence>
<reference evidence="3" key="1">
    <citation type="journal article" date="2015" name="Nature">
        <title>Complex archaea that bridge the gap between prokaryotes and eukaryotes.</title>
        <authorList>
            <person name="Spang A."/>
            <person name="Saw J.H."/>
            <person name="Jorgensen S.L."/>
            <person name="Zaremba-Niedzwiedzka K."/>
            <person name="Martijn J."/>
            <person name="Lind A.E."/>
            <person name="van Eijk R."/>
            <person name="Schleper C."/>
            <person name="Guy L."/>
            <person name="Ettema T.J."/>
        </authorList>
    </citation>
    <scope>NUCLEOTIDE SEQUENCE</scope>
</reference>
<protein>
    <recommendedName>
        <fullName evidence="4">Urease accessory protein UreF</fullName>
    </recommendedName>
</protein>
<evidence type="ECO:0008006" key="4">
    <source>
        <dbReference type="Google" id="ProtNLM"/>
    </source>
</evidence>
<dbReference type="InterPro" id="IPR002639">
    <property type="entry name" value="UreF"/>
</dbReference>
<dbReference type="Gene3D" id="1.10.4190.10">
    <property type="entry name" value="Urease accessory protein UreF"/>
    <property type="match status" value="1"/>
</dbReference>
<dbReference type="Pfam" id="PF01730">
    <property type="entry name" value="UreF"/>
    <property type="match status" value="1"/>
</dbReference>
<name>A0A0F9WY94_9ZZZZ</name>
<dbReference type="PANTHER" id="PTHR33620">
    <property type="entry name" value="UREASE ACCESSORY PROTEIN F"/>
    <property type="match status" value="1"/>
</dbReference>
<keyword evidence="1" id="KW-0996">Nickel insertion</keyword>
<proteinExistence type="inferred from homology"/>
<dbReference type="AlphaFoldDB" id="A0A0F9WY94"/>
<organism evidence="3">
    <name type="scientific">marine sediment metagenome</name>
    <dbReference type="NCBI Taxonomy" id="412755"/>
    <lineage>
        <taxon>unclassified sequences</taxon>
        <taxon>metagenomes</taxon>
        <taxon>ecological metagenomes</taxon>
    </lineage>
</organism>
<gene>
    <name evidence="3" type="ORF">LCGC14_0219520</name>
</gene>
<evidence type="ECO:0000256" key="1">
    <source>
        <dbReference type="ARBA" id="ARBA00022988"/>
    </source>
</evidence>
<evidence type="ECO:0000256" key="2">
    <source>
        <dbReference type="ARBA" id="ARBA00023186"/>
    </source>
</evidence>
<accession>A0A0F9WY94</accession>
<keyword evidence="2" id="KW-0143">Chaperone</keyword>
<dbReference type="GO" id="GO:0016151">
    <property type="term" value="F:nickel cation binding"/>
    <property type="evidence" value="ECO:0007669"/>
    <property type="project" value="InterPro"/>
</dbReference>